<evidence type="ECO:0000256" key="7">
    <source>
        <dbReference type="ARBA" id="ARBA00022824"/>
    </source>
</evidence>
<feature type="transmembrane region" description="Helical" evidence="11">
    <location>
        <begin position="368"/>
        <end position="389"/>
    </location>
</feature>
<comment type="subcellular location">
    <subcellularLocation>
        <location evidence="1">Endoplasmic reticulum membrane</location>
        <topology evidence="1">Multi-pass membrane protein</topology>
    </subcellularLocation>
</comment>
<evidence type="ECO:0000256" key="9">
    <source>
        <dbReference type="ARBA" id="ARBA00023136"/>
    </source>
</evidence>
<dbReference type="VEuPathDB" id="VectorBase:MDOA014214"/>
<evidence type="ECO:0000313" key="12">
    <source>
        <dbReference type="EnsemblMetazoa" id="MDOA014214-PA"/>
    </source>
</evidence>
<protein>
    <recommendedName>
        <fullName evidence="3">dolichol kinase</fullName>
        <ecNumber evidence="3">2.7.1.108</ecNumber>
    </recommendedName>
</protein>
<dbReference type="InterPro" id="IPR032974">
    <property type="entry name" value="Polypren_kinase"/>
</dbReference>
<comment type="similarity">
    <text evidence="2">Belongs to the polyprenol kinase family.</text>
</comment>
<evidence type="ECO:0000256" key="10">
    <source>
        <dbReference type="SAM" id="MobiDB-lite"/>
    </source>
</evidence>
<organism evidence="12">
    <name type="scientific">Musca domestica</name>
    <name type="common">House fly</name>
    <dbReference type="NCBI Taxonomy" id="7370"/>
    <lineage>
        <taxon>Eukaryota</taxon>
        <taxon>Metazoa</taxon>
        <taxon>Ecdysozoa</taxon>
        <taxon>Arthropoda</taxon>
        <taxon>Hexapoda</taxon>
        <taxon>Insecta</taxon>
        <taxon>Pterygota</taxon>
        <taxon>Neoptera</taxon>
        <taxon>Endopterygota</taxon>
        <taxon>Diptera</taxon>
        <taxon>Brachycera</taxon>
        <taxon>Muscomorpha</taxon>
        <taxon>Muscoidea</taxon>
        <taxon>Muscidae</taxon>
        <taxon>Musca</taxon>
    </lineage>
</organism>
<dbReference type="STRING" id="7370.A0A1I8NE03"/>
<feature type="transmembrane region" description="Helical" evidence="11">
    <location>
        <begin position="167"/>
        <end position="192"/>
    </location>
</feature>
<name>A0A1I8NE03_MUSDO</name>
<evidence type="ECO:0000256" key="4">
    <source>
        <dbReference type="ARBA" id="ARBA00022679"/>
    </source>
</evidence>
<feature type="transmembrane region" description="Helical" evidence="11">
    <location>
        <begin position="409"/>
        <end position="429"/>
    </location>
</feature>
<dbReference type="PANTHER" id="PTHR13205">
    <property type="entry name" value="TRANSMEMBRANE PROTEIN 15-RELATED"/>
    <property type="match status" value="1"/>
</dbReference>
<dbReference type="AlphaFoldDB" id="A0A1I8NE03"/>
<dbReference type="GO" id="GO:0005789">
    <property type="term" value="C:endoplasmic reticulum membrane"/>
    <property type="evidence" value="ECO:0007669"/>
    <property type="project" value="UniProtKB-SubCell"/>
</dbReference>
<feature type="transmembrane region" description="Helical" evidence="11">
    <location>
        <begin position="136"/>
        <end position="155"/>
    </location>
</feature>
<reference evidence="14" key="2">
    <citation type="submission" date="2025-04" db="UniProtKB">
        <authorList>
            <consortium name="RefSeq"/>
        </authorList>
    </citation>
    <scope>IDENTIFICATION</scope>
    <source>
        <strain evidence="14">Aabys</strain>
    </source>
</reference>
<evidence type="ECO:0000256" key="5">
    <source>
        <dbReference type="ARBA" id="ARBA00022692"/>
    </source>
</evidence>
<accession>A0A1I8NE03</accession>
<feature type="transmembrane region" description="Helical" evidence="11">
    <location>
        <begin position="87"/>
        <end position="107"/>
    </location>
</feature>
<gene>
    <name evidence="12" type="primary">101892672</name>
    <name evidence="14" type="synonym">LOC101892672</name>
</gene>
<feature type="transmembrane region" description="Helical" evidence="11">
    <location>
        <begin position="235"/>
        <end position="253"/>
    </location>
</feature>
<dbReference type="OrthoDB" id="377083at2759"/>
<dbReference type="EnsemblMetazoa" id="MDOA014214-RA">
    <property type="protein sequence ID" value="MDOA014214-PA"/>
    <property type="gene ID" value="MDOA014214"/>
</dbReference>
<reference evidence="12" key="1">
    <citation type="submission" date="2020-05" db="UniProtKB">
        <authorList>
            <consortium name="EnsemblMetazoa"/>
        </authorList>
    </citation>
    <scope>IDENTIFICATION</scope>
    <source>
        <strain evidence="12">Aabys</strain>
    </source>
</reference>
<dbReference type="GO" id="GO:0004168">
    <property type="term" value="F:dolichol kinase activity"/>
    <property type="evidence" value="ECO:0007669"/>
    <property type="project" value="UniProtKB-EC"/>
</dbReference>
<dbReference type="PANTHER" id="PTHR13205:SF15">
    <property type="entry name" value="DOLICHOL KINASE"/>
    <property type="match status" value="1"/>
</dbReference>
<feature type="transmembrane region" description="Helical" evidence="11">
    <location>
        <begin position="441"/>
        <end position="461"/>
    </location>
</feature>
<keyword evidence="8 11" id="KW-1133">Transmembrane helix</keyword>
<dbReference type="RefSeq" id="XP_005183383.1">
    <property type="nucleotide sequence ID" value="XM_005183326.3"/>
</dbReference>
<keyword evidence="7" id="KW-0256">Endoplasmic reticulum</keyword>
<keyword evidence="9 11" id="KW-0472">Membrane</keyword>
<feature type="region of interest" description="Disordered" evidence="10">
    <location>
        <begin position="1"/>
        <end position="21"/>
    </location>
</feature>
<dbReference type="KEGG" id="mde:101892672"/>
<evidence type="ECO:0000313" key="13">
    <source>
        <dbReference type="Proteomes" id="UP001652621"/>
    </source>
</evidence>
<dbReference type="eggNOG" id="KOG2468">
    <property type="taxonomic scope" value="Eukaryota"/>
</dbReference>
<dbReference type="GO" id="GO:0043048">
    <property type="term" value="P:dolichyl monophosphate biosynthetic process"/>
    <property type="evidence" value="ECO:0007669"/>
    <property type="project" value="TreeGrafter"/>
</dbReference>
<feature type="transmembrane region" description="Helical" evidence="11">
    <location>
        <begin position="273"/>
        <end position="292"/>
    </location>
</feature>
<evidence type="ECO:0000256" key="6">
    <source>
        <dbReference type="ARBA" id="ARBA00022777"/>
    </source>
</evidence>
<dbReference type="GeneID" id="101892672"/>
<evidence type="ECO:0000256" key="3">
    <source>
        <dbReference type="ARBA" id="ARBA00012132"/>
    </source>
</evidence>
<keyword evidence="13" id="KW-1185">Reference proteome</keyword>
<feature type="transmembrane region" description="Helical" evidence="11">
    <location>
        <begin position="204"/>
        <end position="228"/>
    </location>
</feature>
<dbReference type="VEuPathDB" id="VectorBase:MDOMA2_002098"/>
<dbReference type="Proteomes" id="UP001652621">
    <property type="component" value="Unplaced"/>
</dbReference>
<feature type="transmembrane region" description="Helical" evidence="11">
    <location>
        <begin position="327"/>
        <end position="347"/>
    </location>
</feature>
<evidence type="ECO:0000313" key="14">
    <source>
        <dbReference type="RefSeq" id="XP_005183383.1"/>
    </source>
</evidence>
<keyword evidence="6 14" id="KW-0418">Kinase</keyword>
<keyword evidence="5 11" id="KW-0812">Transmembrane</keyword>
<dbReference type="EC" id="2.7.1.108" evidence="3"/>
<evidence type="ECO:0000256" key="1">
    <source>
        <dbReference type="ARBA" id="ARBA00004477"/>
    </source>
</evidence>
<evidence type="ECO:0000256" key="8">
    <source>
        <dbReference type="ARBA" id="ARBA00022989"/>
    </source>
</evidence>
<sequence length="507" mass="57164">MRNRTDNNSGYSSEFSSSDEDTQLKKVHARMCGVGHQRNTDIVPRPGASPGYWLSCLLPLSLVATYWTNLHEEPQRCSNIPQQYKLVTLTALTICIQNISFFMYLALQAKLYKWLIVFIPFVGGTCIFKFGLGMNWWLAFVWTLFIDVIFQRCYIQVMRDLPKSFTYGEASILTQGIFLFVMNTLIMGYHLIVTEPVKENANEMQTLSTIMMFALLWLLLVCTSLLACQFLRKPFIFYPIMMTFVAAATLAPVTKPLPVIAVFEFIFQDRMRLYIILFYVALVIATVAVVCWQLRNAQHATTSVRKLFHIFMVLVYIPGLLYECAFLYIASGVAMALITIFDLLRILKMPPLGEILEKAFHSFADEKDAGIIAFTPMCLLIGCSLPIWIMPCPCATNEHGLNVKLLPLLSGVLTIGFGDTAASVIGSKYGRNKWKNSSRSVEGSVAFVLYVLLPIAILNLMEFVQLNVVQWSVTVVATLISALVEARTDQIDNLVLPLVFYIIISLC</sequence>
<evidence type="ECO:0000256" key="11">
    <source>
        <dbReference type="SAM" id="Phobius"/>
    </source>
</evidence>
<keyword evidence="4" id="KW-0808">Transferase</keyword>
<proteinExistence type="inferred from homology"/>
<evidence type="ECO:0000256" key="2">
    <source>
        <dbReference type="ARBA" id="ARBA00010794"/>
    </source>
</evidence>